<dbReference type="Pfam" id="PF12833">
    <property type="entry name" value="HTH_18"/>
    <property type="match status" value="1"/>
</dbReference>
<dbReference type="InterPro" id="IPR050204">
    <property type="entry name" value="AraC_XylS_family_regulators"/>
</dbReference>
<dbReference type="AlphaFoldDB" id="A0A4V3CTI3"/>
<dbReference type="EMBL" id="SNXS01000002">
    <property type="protein sequence ID" value="TDP72434.1"/>
    <property type="molecule type" value="Genomic_DNA"/>
</dbReference>
<organism evidence="5 6">
    <name type="scientific">Roseateles toxinivorans</name>
    <dbReference type="NCBI Taxonomy" id="270368"/>
    <lineage>
        <taxon>Bacteria</taxon>
        <taxon>Pseudomonadati</taxon>
        <taxon>Pseudomonadota</taxon>
        <taxon>Betaproteobacteria</taxon>
        <taxon>Burkholderiales</taxon>
        <taxon>Sphaerotilaceae</taxon>
        <taxon>Roseateles</taxon>
    </lineage>
</organism>
<evidence type="ECO:0000256" key="1">
    <source>
        <dbReference type="ARBA" id="ARBA00023015"/>
    </source>
</evidence>
<dbReference type="InterPro" id="IPR009057">
    <property type="entry name" value="Homeodomain-like_sf"/>
</dbReference>
<dbReference type="GO" id="GO:0003700">
    <property type="term" value="F:DNA-binding transcription factor activity"/>
    <property type="evidence" value="ECO:0007669"/>
    <property type="project" value="InterPro"/>
</dbReference>
<protein>
    <submittedName>
        <fullName evidence="5">AraC family transcriptional regulator</fullName>
    </submittedName>
</protein>
<name>A0A4V3CTI3_9BURK</name>
<accession>A0A4V3CTI3</accession>
<comment type="caution">
    <text evidence="5">The sequence shown here is derived from an EMBL/GenBank/DDBJ whole genome shotgun (WGS) entry which is preliminary data.</text>
</comment>
<dbReference type="PANTHER" id="PTHR46796">
    <property type="entry name" value="HTH-TYPE TRANSCRIPTIONAL ACTIVATOR RHAS-RELATED"/>
    <property type="match status" value="1"/>
</dbReference>
<proteinExistence type="predicted"/>
<feature type="domain" description="HTH araC/xylS-type" evidence="4">
    <location>
        <begin position="189"/>
        <end position="290"/>
    </location>
</feature>
<dbReference type="PROSITE" id="PS00041">
    <property type="entry name" value="HTH_ARAC_FAMILY_1"/>
    <property type="match status" value="1"/>
</dbReference>
<keyword evidence="3" id="KW-0804">Transcription</keyword>
<dbReference type="InParanoid" id="A0A4V3CTI3"/>
<keyword evidence="6" id="KW-1185">Reference proteome</keyword>
<dbReference type="OrthoDB" id="9816344at2"/>
<evidence type="ECO:0000256" key="3">
    <source>
        <dbReference type="ARBA" id="ARBA00023163"/>
    </source>
</evidence>
<evidence type="ECO:0000256" key="2">
    <source>
        <dbReference type="ARBA" id="ARBA00023125"/>
    </source>
</evidence>
<gene>
    <name evidence="5" type="ORF">DES47_102179</name>
</gene>
<reference evidence="5 6" key="1">
    <citation type="submission" date="2019-03" db="EMBL/GenBank/DDBJ databases">
        <title>Genomic Encyclopedia of Type Strains, Phase IV (KMG-IV): sequencing the most valuable type-strain genomes for metagenomic binning, comparative biology and taxonomic classification.</title>
        <authorList>
            <person name="Goeker M."/>
        </authorList>
    </citation>
    <scope>NUCLEOTIDE SEQUENCE [LARGE SCALE GENOMIC DNA]</scope>
    <source>
        <strain evidence="5 6">DSM 16998</strain>
    </source>
</reference>
<dbReference type="InterPro" id="IPR018060">
    <property type="entry name" value="HTH_AraC"/>
</dbReference>
<dbReference type="Proteomes" id="UP000295361">
    <property type="component" value="Unassembled WGS sequence"/>
</dbReference>
<dbReference type="SMART" id="SM00342">
    <property type="entry name" value="HTH_ARAC"/>
    <property type="match status" value="1"/>
</dbReference>
<dbReference type="InterPro" id="IPR018062">
    <property type="entry name" value="HTH_AraC-typ_CS"/>
</dbReference>
<dbReference type="SUPFAM" id="SSF46689">
    <property type="entry name" value="Homeodomain-like"/>
    <property type="match status" value="2"/>
</dbReference>
<keyword evidence="1" id="KW-0805">Transcription regulation</keyword>
<sequence>MLAHPVFEALSLSRARLERQVELGDALRLAQWANRDDSTHYRQPGHHTLSVYLEGGRGTHLVDQPGNTGAPGRFCVLPAEHESRWRIEGRLRFVHLYVSDAAWADRVVRLLDAEPRAVTLNQRIFGEDAALAQWAAQVAGLDWAGTSGRLQSHVLSHAALDRLVLLAASPRARAAAERVGGGLASAARRRVLEHVEVHLDSALDALTLGRLAGLAHLSEFHFARMFRVSMGCTVHQWIMQRRLARAQDLLADDRLPLADVAAACGFASASHLSQVFRQQLRATPRQFSRTLRQTWAERQSQA</sequence>
<dbReference type="RefSeq" id="WP_133699901.1">
    <property type="nucleotide sequence ID" value="NZ_SNXS01000002.1"/>
</dbReference>
<dbReference type="PANTHER" id="PTHR46796:SF6">
    <property type="entry name" value="ARAC SUBFAMILY"/>
    <property type="match status" value="1"/>
</dbReference>
<dbReference type="Gene3D" id="1.10.10.60">
    <property type="entry name" value="Homeodomain-like"/>
    <property type="match status" value="1"/>
</dbReference>
<dbReference type="PROSITE" id="PS01124">
    <property type="entry name" value="HTH_ARAC_FAMILY_2"/>
    <property type="match status" value="1"/>
</dbReference>
<keyword evidence="2" id="KW-0238">DNA-binding</keyword>
<dbReference type="GO" id="GO:0043565">
    <property type="term" value="F:sequence-specific DNA binding"/>
    <property type="evidence" value="ECO:0007669"/>
    <property type="project" value="InterPro"/>
</dbReference>
<evidence type="ECO:0000313" key="5">
    <source>
        <dbReference type="EMBL" id="TDP72434.1"/>
    </source>
</evidence>
<evidence type="ECO:0000313" key="6">
    <source>
        <dbReference type="Proteomes" id="UP000295361"/>
    </source>
</evidence>
<evidence type="ECO:0000259" key="4">
    <source>
        <dbReference type="PROSITE" id="PS01124"/>
    </source>
</evidence>